<dbReference type="Gene3D" id="3.30.559.10">
    <property type="entry name" value="Chloramphenicol acetyltransferase-like domain"/>
    <property type="match status" value="1"/>
</dbReference>
<comment type="cofactor">
    <cofactor evidence="1 4">
        <name>(R)-lipoate</name>
        <dbReference type="ChEBI" id="CHEBI:83088"/>
    </cofactor>
</comment>
<dbReference type="GO" id="GO:0016746">
    <property type="term" value="F:acyltransferase activity"/>
    <property type="evidence" value="ECO:0007669"/>
    <property type="project" value="UniProtKB-KW"/>
</dbReference>
<dbReference type="InterPro" id="IPR023213">
    <property type="entry name" value="CAT-like_dom_sf"/>
</dbReference>
<feature type="region of interest" description="Disordered" evidence="5">
    <location>
        <begin position="80"/>
        <end position="105"/>
    </location>
</feature>
<dbReference type="EC" id="2.3.1.-" evidence="4"/>
<dbReference type="SUPFAM" id="SSF47005">
    <property type="entry name" value="Peripheral subunit-binding domain of 2-oxo acid dehydrogenase complex"/>
    <property type="match status" value="1"/>
</dbReference>
<evidence type="ECO:0000259" key="6">
    <source>
        <dbReference type="PROSITE" id="PS50968"/>
    </source>
</evidence>
<dbReference type="Gene3D" id="4.10.320.10">
    <property type="entry name" value="E3-binding domain"/>
    <property type="match status" value="1"/>
</dbReference>
<dbReference type="InterPro" id="IPR001078">
    <property type="entry name" value="2-oxoacid_DH_actylTfrase"/>
</dbReference>
<dbReference type="InterPro" id="IPR045257">
    <property type="entry name" value="E2/Pdx1"/>
</dbReference>
<dbReference type="InterPro" id="IPR000089">
    <property type="entry name" value="Biotin_lipoyl"/>
</dbReference>
<evidence type="ECO:0000313" key="8">
    <source>
        <dbReference type="EMBL" id="GEO87561.1"/>
    </source>
</evidence>
<evidence type="ECO:0000256" key="2">
    <source>
        <dbReference type="ARBA" id="ARBA00007317"/>
    </source>
</evidence>
<dbReference type="PROSITE" id="PS50968">
    <property type="entry name" value="BIOTINYL_LIPOYL"/>
    <property type="match status" value="1"/>
</dbReference>
<dbReference type="OrthoDB" id="9805770at2"/>
<dbReference type="GO" id="GO:0006086">
    <property type="term" value="P:pyruvate decarboxylation to acetyl-CoA"/>
    <property type="evidence" value="ECO:0007669"/>
    <property type="project" value="InterPro"/>
</dbReference>
<feature type="compositionally biased region" description="Low complexity" evidence="5">
    <location>
        <begin position="83"/>
        <end position="95"/>
    </location>
</feature>
<dbReference type="RefSeq" id="WP_147182354.1">
    <property type="nucleotide sequence ID" value="NZ_BJZP01000054.1"/>
</dbReference>
<evidence type="ECO:0000256" key="4">
    <source>
        <dbReference type="RuleBase" id="RU003423"/>
    </source>
</evidence>
<dbReference type="Pfam" id="PF00364">
    <property type="entry name" value="Biotin_lipoyl"/>
    <property type="match status" value="1"/>
</dbReference>
<evidence type="ECO:0000256" key="1">
    <source>
        <dbReference type="ARBA" id="ARBA00001938"/>
    </source>
</evidence>
<feature type="domain" description="Peripheral subunit-binding (PSBD)" evidence="7">
    <location>
        <begin position="143"/>
        <end position="180"/>
    </location>
</feature>
<dbReference type="InterPro" id="IPR036625">
    <property type="entry name" value="E3-bd_dom_sf"/>
</dbReference>
<dbReference type="Gene3D" id="2.40.50.100">
    <property type="match status" value="1"/>
</dbReference>
<dbReference type="InterPro" id="IPR004167">
    <property type="entry name" value="PSBD"/>
</dbReference>
<dbReference type="InterPro" id="IPR011053">
    <property type="entry name" value="Single_hybrid_motif"/>
</dbReference>
<keyword evidence="9" id="KW-1185">Reference proteome</keyword>
<dbReference type="EMBL" id="BJZP01000054">
    <property type="protein sequence ID" value="GEO87561.1"/>
    <property type="molecule type" value="Genomic_DNA"/>
</dbReference>
<keyword evidence="8" id="KW-0670">Pyruvate</keyword>
<proteinExistence type="inferred from homology"/>
<dbReference type="GO" id="GO:0045254">
    <property type="term" value="C:pyruvate dehydrogenase complex"/>
    <property type="evidence" value="ECO:0007669"/>
    <property type="project" value="InterPro"/>
</dbReference>
<reference evidence="8 9" key="1">
    <citation type="submission" date="2019-07" db="EMBL/GenBank/DDBJ databases">
        <title>Whole genome shotgun sequence of Rhizobium naphthalenivorans NBRC 107585.</title>
        <authorList>
            <person name="Hosoyama A."/>
            <person name="Uohara A."/>
            <person name="Ohji S."/>
            <person name="Ichikawa N."/>
        </authorList>
    </citation>
    <scope>NUCLEOTIDE SEQUENCE [LARGE SCALE GENOMIC DNA]</scope>
    <source>
        <strain evidence="8 9">NBRC 107585</strain>
    </source>
</reference>
<dbReference type="SUPFAM" id="SSF52777">
    <property type="entry name" value="CoA-dependent acyltransferases"/>
    <property type="match status" value="1"/>
</dbReference>
<dbReference type="Pfam" id="PF02817">
    <property type="entry name" value="E3_binding"/>
    <property type="match status" value="1"/>
</dbReference>
<keyword evidence="4 8" id="KW-0808">Transferase</keyword>
<evidence type="ECO:0000313" key="9">
    <source>
        <dbReference type="Proteomes" id="UP000321717"/>
    </source>
</evidence>
<dbReference type="SUPFAM" id="SSF51230">
    <property type="entry name" value="Single hybrid motif"/>
    <property type="match status" value="1"/>
</dbReference>
<evidence type="ECO:0000256" key="5">
    <source>
        <dbReference type="SAM" id="MobiDB-lite"/>
    </source>
</evidence>
<evidence type="ECO:0000256" key="3">
    <source>
        <dbReference type="ARBA" id="ARBA00022823"/>
    </source>
</evidence>
<organism evidence="8 9">
    <name type="scientific">Ciceribacter naphthalenivorans</name>
    <dbReference type="NCBI Taxonomy" id="1118451"/>
    <lineage>
        <taxon>Bacteria</taxon>
        <taxon>Pseudomonadati</taxon>
        <taxon>Pseudomonadota</taxon>
        <taxon>Alphaproteobacteria</taxon>
        <taxon>Hyphomicrobiales</taxon>
        <taxon>Rhizobiaceae</taxon>
        <taxon>Ciceribacter</taxon>
    </lineage>
</organism>
<dbReference type="PANTHER" id="PTHR23151">
    <property type="entry name" value="DIHYDROLIPOAMIDE ACETYL/SUCCINYL-TRANSFERASE-RELATED"/>
    <property type="match status" value="1"/>
</dbReference>
<dbReference type="PANTHER" id="PTHR23151:SF90">
    <property type="entry name" value="DIHYDROLIPOYLLYSINE-RESIDUE ACETYLTRANSFERASE COMPONENT OF PYRUVATE DEHYDROGENASE COMPLEX, MITOCHONDRIAL-RELATED"/>
    <property type="match status" value="1"/>
</dbReference>
<comment type="caution">
    <text evidence="8">The sequence shown here is derived from an EMBL/GenBank/DDBJ whole genome shotgun (WGS) entry which is preliminary data.</text>
</comment>
<dbReference type="CDD" id="cd06849">
    <property type="entry name" value="lipoyl_domain"/>
    <property type="match status" value="1"/>
</dbReference>
<comment type="similarity">
    <text evidence="2 4">Belongs to the 2-oxoacid dehydrogenase family.</text>
</comment>
<name>A0A512HQ42_9HYPH</name>
<keyword evidence="4" id="KW-0012">Acyltransferase</keyword>
<accession>A0A512HQ42</accession>
<dbReference type="PROSITE" id="PS51826">
    <property type="entry name" value="PSBD"/>
    <property type="match status" value="1"/>
</dbReference>
<keyword evidence="3 4" id="KW-0450">Lipoyl</keyword>
<gene>
    <name evidence="8" type="ORF">RNA01_44930</name>
</gene>
<sequence length="417" mass="44323">MAEFRMPSLGADMEAGTLVEWLVKPGEALRRGDVIAVVETQKGAIEIENFEEGIFEGAMVKPGAKIPVGTPIALIRRHDEEPAAAAPSAAAPLALGKTPRETPASPEMMEKLPAAGPRIEEECTPSPVVSLPIAAADAAQSVRASPAARRYAVDHGIDLSSVKGGGPHGEIQLRDLEGMESRQPTLAAPPVEPVLQPMTGMRAAIAAAMARSKREIPHYYLAHRVDLTAAEAWLSNFNTRRDPAERVILGALFVKAVARATRKFPEFNGHFTDGVFRPSPVVHAGVAINIRGTGLVAPAIHDADALGVPELMAAMRDLVGRVRAGRFRSSELSDPTITVSSLGDRGVETLYGVIYPPQVAIVGFGMPVTEVRALEGLIGPHKVVHVTLAGDHRVSDGHRGALFLSHIDQVLQKPEAL</sequence>
<dbReference type="AlphaFoldDB" id="A0A512HQ42"/>
<dbReference type="Proteomes" id="UP000321717">
    <property type="component" value="Unassembled WGS sequence"/>
</dbReference>
<dbReference type="Pfam" id="PF00198">
    <property type="entry name" value="2-oxoacid_dh"/>
    <property type="match status" value="1"/>
</dbReference>
<feature type="domain" description="Lipoyl-binding" evidence="6">
    <location>
        <begin position="1"/>
        <end position="76"/>
    </location>
</feature>
<protein>
    <recommendedName>
        <fullName evidence="4">Dihydrolipoamide acetyltransferase component of pyruvate dehydrogenase complex</fullName>
        <ecNumber evidence="4">2.3.1.-</ecNumber>
    </recommendedName>
</protein>
<evidence type="ECO:0000259" key="7">
    <source>
        <dbReference type="PROSITE" id="PS51826"/>
    </source>
</evidence>